<organism evidence="5 6">
    <name type="scientific">Nocardioides acrostichi</name>
    <dbReference type="NCBI Taxonomy" id="2784339"/>
    <lineage>
        <taxon>Bacteria</taxon>
        <taxon>Bacillati</taxon>
        <taxon>Actinomycetota</taxon>
        <taxon>Actinomycetes</taxon>
        <taxon>Propionibacteriales</taxon>
        <taxon>Nocardioidaceae</taxon>
        <taxon>Nocardioides</taxon>
    </lineage>
</organism>
<dbReference type="AlphaFoldDB" id="A0A930Y735"/>
<evidence type="ECO:0000256" key="2">
    <source>
        <dbReference type="ARBA" id="ARBA00022670"/>
    </source>
</evidence>
<comment type="caution">
    <text evidence="5">The sequence shown here is derived from an EMBL/GenBank/DDBJ whole genome shotgun (WGS) entry which is preliminary data.</text>
</comment>
<keyword evidence="6" id="KW-1185">Reference proteome</keyword>
<gene>
    <name evidence="5" type="ORF">ISG29_07765</name>
</gene>
<evidence type="ECO:0000313" key="6">
    <source>
        <dbReference type="Proteomes" id="UP000656804"/>
    </source>
</evidence>
<sequence>MKLLLTSGGVTTPSIRTALADLLGKPIDQARALCIPTGTYGHPFCDPGTAFRFVTGTSTTLTQLGWASVGLLELTALPSIGAERWMPWVREADVLLVDGGDATYLTHWLRESRLADLLPELHDTVWVGLSAGSMALTPRVGSDFAHWSDDDRGLGLVDFSVFPHLDVFPSNTLETAHGWRAEVGVPGYVLDDASALTVVDGRVEVVSDGQWHLLD</sequence>
<evidence type="ECO:0000256" key="1">
    <source>
        <dbReference type="ARBA" id="ARBA00006534"/>
    </source>
</evidence>
<dbReference type="GO" id="GO:0008236">
    <property type="term" value="F:serine-type peptidase activity"/>
    <property type="evidence" value="ECO:0007669"/>
    <property type="project" value="UniProtKB-KW"/>
</dbReference>
<keyword evidence="5" id="KW-0315">Glutamine amidotransferase</keyword>
<dbReference type="Proteomes" id="UP000656804">
    <property type="component" value="Unassembled WGS sequence"/>
</dbReference>
<accession>A0A930Y735</accession>
<dbReference type="EMBL" id="JADIVZ010000002">
    <property type="protein sequence ID" value="MBF4161586.1"/>
    <property type="molecule type" value="Genomic_DNA"/>
</dbReference>
<evidence type="ECO:0000256" key="4">
    <source>
        <dbReference type="ARBA" id="ARBA00022825"/>
    </source>
</evidence>
<keyword evidence="2" id="KW-0645">Protease</keyword>
<proteinExistence type="inferred from homology"/>
<evidence type="ECO:0000256" key="3">
    <source>
        <dbReference type="ARBA" id="ARBA00022801"/>
    </source>
</evidence>
<dbReference type="InterPro" id="IPR005320">
    <property type="entry name" value="Peptidase_S51"/>
</dbReference>
<protein>
    <submittedName>
        <fullName evidence="5">Type 1 glutamine amidotransferase-like domain-containing protein</fullName>
    </submittedName>
</protein>
<comment type="similarity">
    <text evidence="1">Belongs to the peptidase S51 family.</text>
</comment>
<keyword evidence="4" id="KW-0720">Serine protease</keyword>
<dbReference type="GO" id="GO:0006508">
    <property type="term" value="P:proteolysis"/>
    <property type="evidence" value="ECO:0007669"/>
    <property type="project" value="UniProtKB-KW"/>
</dbReference>
<dbReference type="SUPFAM" id="SSF52317">
    <property type="entry name" value="Class I glutamine amidotransferase-like"/>
    <property type="match status" value="1"/>
</dbReference>
<dbReference type="InterPro" id="IPR029062">
    <property type="entry name" value="Class_I_gatase-like"/>
</dbReference>
<keyword evidence="3" id="KW-0378">Hydrolase</keyword>
<name>A0A930Y735_9ACTN</name>
<dbReference type="Pfam" id="PF03575">
    <property type="entry name" value="Peptidase_S51"/>
    <property type="match status" value="1"/>
</dbReference>
<evidence type="ECO:0000313" key="5">
    <source>
        <dbReference type="EMBL" id="MBF4161586.1"/>
    </source>
</evidence>
<reference evidence="5" key="1">
    <citation type="submission" date="2020-11" db="EMBL/GenBank/DDBJ databases">
        <title>Nocardioides sp. CBS4Y-1, whole genome shotgun sequence.</title>
        <authorList>
            <person name="Tuo L."/>
        </authorList>
    </citation>
    <scope>NUCLEOTIDE SEQUENCE</scope>
    <source>
        <strain evidence="5">CBS4Y-1</strain>
    </source>
</reference>
<dbReference type="Gene3D" id="3.40.50.880">
    <property type="match status" value="1"/>
</dbReference>
<dbReference type="RefSeq" id="WP_194502780.1">
    <property type="nucleotide sequence ID" value="NZ_JADIVZ010000002.1"/>
</dbReference>